<sequence length="240" mass="26482">MLASEGTGRTSSPRRPGSYWLRGHRVPASPDVRNSTAAGEGTLSLPASVRSTLASPGERAGITHRTSEAFLYGVGEHAPMACYTNRSIVLDRDAKRSPPGQSLVHSDERMLVLTHSGAPMPMEYLEPINDRNHREQQVSQAIKENRLEYSWFRAKYPPLRFAKDGSPIGDNVTDCHTPRINFVKAKGGDGSVFPHPPDDMSRRNDTLPAFDLEGLGDYSQDLFNHKQEIAYSTGWSYGNG</sequence>
<evidence type="ECO:0000256" key="1">
    <source>
        <dbReference type="SAM" id="MobiDB-lite"/>
    </source>
</evidence>
<dbReference type="EMBL" id="LGRX02007973">
    <property type="protein sequence ID" value="KAK3274058.1"/>
    <property type="molecule type" value="Genomic_DNA"/>
</dbReference>
<proteinExistence type="predicted"/>
<organism evidence="2 3">
    <name type="scientific">Cymbomonas tetramitiformis</name>
    <dbReference type="NCBI Taxonomy" id="36881"/>
    <lineage>
        <taxon>Eukaryota</taxon>
        <taxon>Viridiplantae</taxon>
        <taxon>Chlorophyta</taxon>
        <taxon>Pyramimonadophyceae</taxon>
        <taxon>Pyramimonadales</taxon>
        <taxon>Pyramimonadaceae</taxon>
        <taxon>Cymbomonas</taxon>
    </lineage>
</organism>
<feature type="region of interest" description="Disordered" evidence="1">
    <location>
        <begin position="1"/>
        <end position="44"/>
    </location>
</feature>
<gene>
    <name evidence="2" type="ORF">CYMTET_17740</name>
</gene>
<dbReference type="Proteomes" id="UP001190700">
    <property type="component" value="Unassembled WGS sequence"/>
</dbReference>
<reference evidence="2 3" key="1">
    <citation type="journal article" date="2015" name="Genome Biol. Evol.">
        <title>Comparative Genomics of a Bacterivorous Green Alga Reveals Evolutionary Causalities and Consequences of Phago-Mixotrophic Mode of Nutrition.</title>
        <authorList>
            <person name="Burns J.A."/>
            <person name="Paasch A."/>
            <person name="Narechania A."/>
            <person name="Kim E."/>
        </authorList>
    </citation>
    <scope>NUCLEOTIDE SEQUENCE [LARGE SCALE GENOMIC DNA]</scope>
    <source>
        <strain evidence="2 3">PLY_AMNH</strain>
    </source>
</reference>
<keyword evidence="3" id="KW-1185">Reference proteome</keyword>
<name>A0AAE0GA33_9CHLO</name>
<accession>A0AAE0GA33</accession>
<protein>
    <submittedName>
        <fullName evidence="2">Uncharacterized protein</fullName>
    </submittedName>
</protein>
<evidence type="ECO:0000313" key="3">
    <source>
        <dbReference type="Proteomes" id="UP001190700"/>
    </source>
</evidence>
<evidence type="ECO:0000313" key="2">
    <source>
        <dbReference type="EMBL" id="KAK3274058.1"/>
    </source>
</evidence>
<dbReference type="AlphaFoldDB" id="A0AAE0GA33"/>
<comment type="caution">
    <text evidence="2">The sequence shown here is derived from an EMBL/GenBank/DDBJ whole genome shotgun (WGS) entry which is preliminary data.</text>
</comment>